<evidence type="ECO:0000313" key="2">
    <source>
        <dbReference type="Proteomes" id="UP001180020"/>
    </source>
</evidence>
<dbReference type="EMBL" id="JAUJYO010000022">
    <property type="protein sequence ID" value="KAK1282096.1"/>
    <property type="molecule type" value="Genomic_DNA"/>
</dbReference>
<reference evidence="1" key="1">
    <citation type="journal article" date="2023" name="Nat. Commun.">
        <title>Diploid and tetraploid genomes of Acorus and the evolution of monocots.</title>
        <authorList>
            <person name="Ma L."/>
            <person name="Liu K.W."/>
            <person name="Li Z."/>
            <person name="Hsiao Y.Y."/>
            <person name="Qi Y."/>
            <person name="Fu T."/>
            <person name="Tang G.D."/>
            <person name="Zhang D."/>
            <person name="Sun W.H."/>
            <person name="Liu D.K."/>
            <person name="Li Y."/>
            <person name="Chen G.Z."/>
            <person name="Liu X.D."/>
            <person name="Liao X.Y."/>
            <person name="Jiang Y.T."/>
            <person name="Yu X."/>
            <person name="Hao Y."/>
            <person name="Huang J."/>
            <person name="Zhao X.W."/>
            <person name="Ke S."/>
            <person name="Chen Y.Y."/>
            <person name="Wu W.L."/>
            <person name="Hsu J.L."/>
            <person name="Lin Y.F."/>
            <person name="Huang M.D."/>
            <person name="Li C.Y."/>
            <person name="Huang L."/>
            <person name="Wang Z.W."/>
            <person name="Zhao X."/>
            <person name="Zhong W.Y."/>
            <person name="Peng D.H."/>
            <person name="Ahmad S."/>
            <person name="Lan S."/>
            <person name="Zhang J.S."/>
            <person name="Tsai W.C."/>
            <person name="Van de Peer Y."/>
            <person name="Liu Z.J."/>
        </authorList>
    </citation>
    <scope>NUCLEOTIDE SEQUENCE</scope>
    <source>
        <strain evidence="1">CP</strain>
    </source>
</reference>
<reference evidence="1" key="2">
    <citation type="submission" date="2023-06" db="EMBL/GenBank/DDBJ databases">
        <authorList>
            <person name="Ma L."/>
            <person name="Liu K.-W."/>
            <person name="Li Z."/>
            <person name="Hsiao Y.-Y."/>
            <person name="Qi Y."/>
            <person name="Fu T."/>
            <person name="Tang G."/>
            <person name="Zhang D."/>
            <person name="Sun W.-H."/>
            <person name="Liu D.-K."/>
            <person name="Li Y."/>
            <person name="Chen G.-Z."/>
            <person name="Liu X.-D."/>
            <person name="Liao X.-Y."/>
            <person name="Jiang Y.-T."/>
            <person name="Yu X."/>
            <person name="Hao Y."/>
            <person name="Huang J."/>
            <person name="Zhao X.-W."/>
            <person name="Ke S."/>
            <person name="Chen Y.-Y."/>
            <person name="Wu W.-L."/>
            <person name="Hsu J.-L."/>
            <person name="Lin Y.-F."/>
            <person name="Huang M.-D."/>
            <person name="Li C.-Y."/>
            <person name="Huang L."/>
            <person name="Wang Z.-W."/>
            <person name="Zhao X."/>
            <person name="Zhong W.-Y."/>
            <person name="Peng D.-H."/>
            <person name="Ahmad S."/>
            <person name="Lan S."/>
            <person name="Zhang J.-S."/>
            <person name="Tsai W.-C."/>
            <person name="Van De Peer Y."/>
            <person name="Liu Z.-J."/>
        </authorList>
    </citation>
    <scope>NUCLEOTIDE SEQUENCE</scope>
    <source>
        <strain evidence="1">CP</strain>
        <tissue evidence="1">Leaves</tissue>
    </source>
</reference>
<protein>
    <submittedName>
        <fullName evidence="1">Uncharacterized protein</fullName>
    </submittedName>
</protein>
<keyword evidence="2" id="KW-1185">Reference proteome</keyword>
<organism evidence="1 2">
    <name type="scientific">Acorus calamus</name>
    <name type="common">Sweet flag</name>
    <dbReference type="NCBI Taxonomy" id="4465"/>
    <lineage>
        <taxon>Eukaryota</taxon>
        <taxon>Viridiplantae</taxon>
        <taxon>Streptophyta</taxon>
        <taxon>Embryophyta</taxon>
        <taxon>Tracheophyta</taxon>
        <taxon>Spermatophyta</taxon>
        <taxon>Magnoliopsida</taxon>
        <taxon>Liliopsida</taxon>
        <taxon>Acoraceae</taxon>
        <taxon>Acorus</taxon>
    </lineage>
</organism>
<proteinExistence type="predicted"/>
<sequence>MITTLEDYSIDCSAAAPLRLLPAATTDCFGHRPTSPTTTCFGHPLATQTPAHPIQKFVILKAVNMCEA</sequence>
<dbReference type="AlphaFoldDB" id="A0AAV9C0G4"/>
<name>A0AAV9C0G4_ACOCL</name>
<comment type="caution">
    <text evidence="1">The sequence shown here is derived from an EMBL/GenBank/DDBJ whole genome shotgun (WGS) entry which is preliminary data.</text>
</comment>
<accession>A0AAV9C0G4</accession>
<gene>
    <name evidence="1" type="ORF">QJS10_CPB22g00440</name>
</gene>
<evidence type="ECO:0000313" key="1">
    <source>
        <dbReference type="EMBL" id="KAK1282096.1"/>
    </source>
</evidence>
<dbReference type="Proteomes" id="UP001180020">
    <property type="component" value="Unassembled WGS sequence"/>
</dbReference>